<comment type="subcellular location">
    <subcellularLocation>
        <location evidence="5">Cytoplasm</location>
        <location evidence="5">Cytoskeleton</location>
        <location evidence="5">Spindle</location>
    </subcellularLocation>
    <subcellularLocation>
        <location evidence="1 5">Nucleus</location>
    </subcellularLocation>
</comment>
<organism evidence="8 9">
    <name type="scientific">Leptosia nina</name>
    <dbReference type="NCBI Taxonomy" id="320188"/>
    <lineage>
        <taxon>Eukaryota</taxon>
        <taxon>Metazoa</taxon>
        <taxon>Ecdysozoa</taxon>
        <taxon>Arthropoda</taxon>
        <taxon>Hexapoda</taxon>
        <taxon>Insecta</taxon>
        <taxon>Pterygota</taxon>
        <taxon>Neoptera</taxon>
        <taxon>Endopterygota</taxon>
        <taxon>Lepidoptera</taxon>
        <taxon>Glossata</taxon>
        <taxon>Ditrysia</taxon>
        <taxon>Papilionoidea</taxon>
        <taxon>Pieridae</taxon>
        <taxon>Pierinae</taxon>
        <taxon>Leptosia</taxon>
    </lineage>
</organism>
<feature type="domain" description="MMS19 C-terminal" evidence="6">
    <location>
        <begin position="615"/>
        <end position="918"/>
    </location>
</feature>
<dbReference type="Pfam" id="PF14500">
    <property type="entry name" value="MMS19_N"/>
    <property type="match status" value="1"/>
</dbReference>
<keyword evidence="4 5" id="KW-0539">Nucleus</keyword>
<evidence type="ECO:0000259" key="6">
    <source>
        <dbReference type="Pfam" id="PF12460"/>
    </source>
</evidence>
<evidence type="ECO:0000256" key="2">
    <source>
        <dbReference type="ARBA" id="ARBA00009340"/>
    </source>
</evidence>
<dbReference type="Gene3D" id="1.25.10.10">
    <property type="entry name" value="Leucine-rich Repeat Variant"/>
    <property type="match status" value="1"/>
</dbReference>
<keyword evidence="5" id="KW-0234">DNA repair</keyword>
<comment type="similarity">
    <text evidence="2 5">Belongs to the MET18/MMS19 family.</text>
</comment>
<dbReference type="InterPro" id="IPR039920">
    <property type="entry name" value="MMS19"/>
</dbReference>
<dbReference type="GO" id="GO:0097361">
    <property type="term" value="C:cytosolic [4Fe-4S] assembly targeting complex"/>
    <property type="evidence" value="ECO:0007669"/>
    <property type="project" value="UniProtKB-UniRule"/>
</dbReference>
<dbReference type="GO" id="GO:0005819">
    <property type="term" value="C:spindle"/>
    <property type="evidence" value="ECO:0007669"/>
    <property type="project" value="UniProtKB-SubCell"/>
</dbReference>
<comment type="subunit">
    <text evidence="5">Component of the CIA complex.</text>
</comment>
<dbReference type="GO" id="GO:0051604">
    <property type="term" value="P:protein maturation"/>
    <property type="evidence" value="ECO:0007669"/>
    <property type="project" value="UniProtKB-UniRule"/>
</dbReference>
<feature type="domain" description="MMS19 N-terminal" evidence="7">
    <location>
        <begin position="42"/>
        <end position="302"/>
    </location>
</feature>
<dbReference type="InterPro" id="IPR024687">
    <property type="entry name" value="MMS19_C"/>
</dbReference>
<protein>
    <recommendedName>
        <fullName evidence="5">MMS19 nucleotide excision repair protein</fullName>
    </recommendedName>
</protein>
<dbReference type="InterPro" id="IPR016024">
    <property type="entry name" value="ARM-type_fold"/>
</dbReference>
<dbReference type="GO" id="GO:0006281">
    <property type="term" value="P:DNA repair"/>
    <property type="evidence" value="ECO:0007669"/>
    <property type="project" value="UniProtKB-UniRule"/>
</dbReference>
<dbReference type="SUPFAM" id="SSF48371">
    <property type="entry name" value="ARM repeat"/>
    <property type="match status" value="2"/>
</dbReference>
<evidence type="ECO:0000313" key="8">
    <source>
        <dbReference type="EMBL" id="CAK1555240.1"/>
    </source>
</evidence>
<dbReference type="EMBL" id="CAVLEF010000280">
    <property type="protein sequence ID" value="CAK1555240.1"/>
    <property type="molecule type" value="Genomic_DNA"/>
</dbReference>
<keyword evidence="9" id="KW-1185">Reference proteome</keyword>
<gene>
    <name evidence="8" type="ORF">LNINA_LOCUS14073</name>
</gene>
<dbReference type="PANTHER" id="PTHR12891">
    <property type="entry name" value="DNA REPAIR/TRANSCRIPTION PROTEIN MET18/MMS19"/>
    <property type="match status" value="1"/>
</dbReference>
<dbReference type="GO" id="GO:0016226">
    <property type="term" value="P:iron-sulfur cluster assembly"/>
    <property type="evidence" value="ECO:0007669"/>
    <property type="project" value="UniProtKB-UniRule"/>
</dbReference>
<dbReference type="AlphaFoldDB" id="A0AAV1K0F4"/>
<comment type="caution">
    <text evidence="8">The sequence shown here is derived from an EMBL/GenBank/DDBJ whole genome shotgun (WGS) entry which is preliminary data.</text>
</comment>
<evidence type="ECO:0000256" key="5">
    <source>
        <dbReference type="RuleBase" id="RU367072"/>
    </source>
</evidence>
<dbReference type="PANTHER" id="PTHR12891:SF0">
    <property type="entry name" value="MMS19 NUCLEOTIDE EXCISION REPAIR PROTEIN HOMOLOG"/>
    <property type="match status" value="1"/>
</dbReference>
<reference evidence="8 9" key="1">
    <citation type="submission" date="2023-11" db="EMBL/GenBank/DDBJ databases">
        <authorList>
            <person name="Okamura Y."/>
        </authorList>
    </citation>
    <scope>NUCLEOTIDE SEQUENCE [LARGE SCALE GENOMIC DNA]</scope>
</reference>
<keyword evidence="5" id="KW-0206">Cytoskeleton</keyword>
<evidence type="ECO:0000313" key="9">
    <source>
        <dbReference type="Proteomes" id="UP001497472"/>
    </source>
</evidence>
<keyword evidence="5" id="KW-0227">DNA damage</keyword>
<dbReference type="InterPro" id="IPR011989">
    <property type="entry name" value="ARM-like"/>
</dbReference>
<dbReference type="GO" id="GO:0005634">
    <property type="term" value="C:nucleus"/>
    <property type="evidence" value="ECO:0007669"/>
    <property type="project" value="UniProtKB-SubCell"/>
</dbReference>
<dbReference type="Pfam" id="PF12460">
    <property type="entry name" value="MMS19_C"/>
    <property type="match status" value="1"/>
</dbReference>
<proteinExistence type="inferred from homology"/>
<evidence type="ECO:0000256" key="3">
    <source>
        <dbReference type="ARBA" id="ARBA00022737"/>
    </source>
</evidence>
<keyword evidence="5" id="KW-0963">Cytoplasm</keyword>
<accession>A0AAV1K0F4</accession>
<comment type="function">
    <text evidence="5">Key component of the cytosolic iron-sulfur protein assembly (CIA) complex, a multiprotein complex that mediates the incorporation of iron-sulfur cluster into apoproteins specifically involved in DNA metabolism and genomic integrity. In the CIA complex, MMS19 acts as an adapter between early-acting CIA components and a subset of cellular target iron-sulfur proteins.</text>
</comment>
<dbReference type="InterPro" id="IPR029240">
    <property type="entry name" value="MMS19_N"/>
</dbReference>
<dbReference type="Proteomes" id="UP001497472">
    <property type="component" value="Unassembled WGS sequence"/>
</dbReference>
<evidence type="ECO:0000256" key="1">
    <source>
        <dbReference type="ARBA" id="ARBA00004123"/>
    </source>
</evidence>
<keyword evidence="3" id="KW-0677">Repeat</keyword>
<evidence type="ECO:0000259" key="7">
    <source>
        <dbReference type="Pfam" id="PF14500"/>
    </source>
</evidence>
<sequence>MDPIWFKEDLADEIIKQSYIFNETQSIVTDIVCDRIDITKIVENMAGVLTHRDAENREKGMRFFTKLLKDLPQSYLNQMQVNFISKFYIDRLKDNHRVIPAVLEGYLAIMDMKNYEIKLCGEYFNILFREIACQSQLRQDRLNIYLTVQKVLEKDIDYLKSLGPDFVFGLISSMDGERDPRNLLFLFNFLPNFLAHIPLGHLVDEMFEVISCYYPVDFHPSPDDPAAVSRDDLAKALCPCLCGAQEFGEQCLVLLIEKLDSSLRVAKLDSLRLLTESCKKFKPETYSPFLKALWSSIYREISHKTDEEIKMAAHEALSALVANLATSHNTDQSFENFVKGIIISMQTSVAESTTVAQFVHATRVLLSVANSSKESCIIVARSMIPAIISYYEFKTSAKLQVASLEFIGDLYDLAKHWDVLNDLEKQANEIIPLCLTSVSEPTKEHQMAGFKTVIKTIHALKPDLVLPFVEILIHIVQHSEDDDLLLISIGTTNAIARKYPELIMDLVVKGKCNMDNIMSDKTNLQKRLNLLSNLASIDDFTKVILEEMLKIITLDEKNAYNIVEALNTSLSNASLYTEEKVTQIESDHGLIDSILSWLFKEIKSASEESLLHGYTLISNTVCSLPGDKQILILARHSPNIIEKCQSEDVYFPLLECLYRSLHQNINDPTFDDILKLSLKNALTSKSVFVRTRACCLVAHILNKAEFGQTFEMLYELLKNYLASCSKDNEDICSPLIHLYGWIVKALILRGSDVFTFWLQKILLTITNPECCKDGSEAIRLIMTDQPDSLNSRLHCRTSILYKQRIFQAFVTMSSKLGPFDGETKEAYLLSWAYVLEKAPKTVLNIEAAQIMPLLVDALEYDNKDLLVVMIDVLTHFVLMKNLLVAQSFQTILPRLVKLSEYVKSMDVRIKSLQCLYEIANAYKTALLLPYKTDLLFDLAPSLDDKKRLVRNMAVRARTRWYLVGAPGEDKTE</sequence>
<name>A0AAV1K0F4_9NEOP</name>
<evidence type="ECO:0000256" key="4">
    <source>
        <dbReference type="ARBA" id="ARBA00023242"/>
    </source>
</evidence>